<keyword evidence="5" id="KW-1185">Reference proteome</keyword>
<dbReference type="NCBIfam" id="TIGR04213">
    <property type="entry name" value="PGF_pre_PGF"/>
    <property type="match status" value="1"/>
</dbReference>
<evidence type="ECO:0000313" key="6">
    <source>
        <dbReference type="Proteomes" id="UP000258707"/>
    </source>
</evidence>
<dbReference type="Proteomes" id="UP000258707">
    <property type="component" value="Chromosome"/>
</dbReference>
<keyword evidence="2" id="KW-0812">Transmembrane</keyword>
<dbReference type="EMBL" id="CP027033">
    <property type="protein sequence ID" value="AXR83233.1"/>
    <property type="molecule type" value="Genomic_DNA"/>
</dbReference>
<accession>A0A346PIW9</accession>
<sequence>MARCCVVTANRVLAVAVVLVIASIAGVVPGGTATPASQSVADTDRYVLEQGDVCQEIEPLESDGTVHSFYDYRNHETHPDTDDNLYSSYGTQHLQEDDTSILMLHEGADGTSLVVVHDRLEGTSAGGVVTFDVVGTPPEADWVVRDDEYDAPTNMAEWRAGDGWLGADWIWADGRTDGGAINGGLDDEFALTIYPAFNEDSPFYGDETLHDPDWHGDGRIDDWQVLSGDLTDPDRTSLSLSEPVTIRTGTCETPSTTYNRADDGIVATVDVTDAVQSSTTSSEPVRFDSVTVADVDPADGPFVLERDTDRPPTPDHREVLSELAFAGDRTDGAATVTFSLDADWLEDEGVDAEEVGLHEADGDEWSDADTEIRSASDGRYQFEATVTSLEGLIVTIPQDDGSSGNDRTDGESGGDGEDRSNETDADRDGESGTDSESETGTFEASLPLFALGVVVVLALGVVLLVHVGWRH</sequence>
<protein>
    <submittedName>
        <fullName evidence="4">Calcium-binding protein-like</fullName>
    </submittedName>
    <submittedName>
        <fullName evidence="3">PKD repeats containing protein</fullName>
    </submittedName>
</protein>
<dbReference type="AlphaFoldDB" id="A0A346PUN8"/>
<keyword evidence="2" id="KW-1133">Transmembrane helix</keyword>
<gene>
    <name evidence="3" type="ORF">AArc1_3158</name>
    <name evidence="4" type="ORF">AArcMg_3248</name>
</gene>
<feature type="transmembrane region" description="Helical" evidence="2">
    <location>
        <begin position="12"/>
        <end position="31"/>
    </location>
</feature>
<keyword evidence="2" id="KW-0472">Membrane</keyword>
<accession>A0A346PUN8</accession>
<feature type="region of interest" description="Disordered" evidence="1">
    <location>
        <begin position="395"/>
        <end position="440"/>
    </location>
</feature>
<dbReference type="InterPro" id="IPR026453">
    <property type="entry name" value="PGF_pre_PGF"/>
</dbReference>
<evidence type="ECO:0000256" key="2">
    <source>
        <dbReference type="SAM" id="Phobius"/>
    </source>
</evidence>
<proteinExistence type="predicted"/>
<reference evidence="4" key="3">
    <citation type="journal article" date="2019" name="Int. J. Syst. Evol. Microbiol.">
        <title>Natronolimnobius sulfurireducens sp. nov. and Halalkaliarchaeum desulfuricum gen. nov., sp. nov., the first sulfur-respiring alkaliphilic haloarchaea from hypersaline alkaline lakes.</title>
        <authorList>
            <person name="Sorokin D.Y."/>
            <person name="Yakimov M."/>
            <person name="Messina E."/>
            <person name="Merkel A.Y."/>
            <person name="Bale N.J."/>
            <person name="Sinninghe Damste J.S."/>
        </authorList>
    </citation>
    <scope>NUCLEOTIDE SEQUENCE</scope>
    <source>
        <strain evidence="4">AArc-Mg</strain>
        <strain evidence="3">AArc1</strain>
    </source>
</reference>
<dbReference type="KEGG" id="nan:AArc1_3158"/>
<evidence type="ECO:0000313" key="3">
    <source>
        <dbReference type="EMBL" id="AXR79464.1"/>
    </source>
</evidence>
<dbReference type="KEGG" id="nag:AArcMg_3248"/>
<evidence type="ECO:0000256" key="1">
    <source>
        <dbReference type="SAM" id="MobiDB-lite"/>
    </source>
</evidence>
<reference evidence="6" key="1">
    <citation type="submission" date="2017-10" db="EMBL/GenBank/DDBJ databases">
        <title>Phenotypic and genomic properties of facultatively anaerobic sulfur-reducing natronoarchaea from hypersaline soda lakes.</title>
        <authorList>
            <person name="Sorokin D.Y."/>
            <person name="Kublanov I.V."/>
            <person name="Roman P."/>
            <person name="Sinninghe Damste J.S."/>
            <person name="Golyshin P.N."/>
            <person name="Rojo D."/>
            <person name="Ciordia S."/>
            <person name="Mena Md.C."/>
            <person name="Ferrer M."/>
            <person name="Messina E."/>
            <person name="Smedile F."/>
            <person name="La Spada G."/>
            <person name="La Cono V."/>
            <person name="Yakimov M.M."/>
        </authorList>
    </citation>
    <scope>NUCLEOTIDE SEQUENCE [LARGE SCALE GENOMIC DNA]</scope>
    <source>
        <strain evidence="6">AArc1</strain>
    </source>
</reference>
<evidence type="ECO:0000313" key="4">
    <source>
        <dbReference type="EMBL" id="AXR83233.1"/>
    </source>
</evidence>
<reference evidence="5" key="2">
    <citation type="submission" date="2018-02" db="EMBL/GenBank/DDBJ databases">
        <title>Phenotypic and genomic properties of facultatively anaerobic sulfur-reducing natronoarchaea from hypersaline soda lakes.</title>
        <authorList>
            <person name="Sorokin D.Y."/>
            <person name="Kublanov I.V."/>
            <person name="Roman P."/>
            <person name="Sinninghe Damste J.S."/>
            <person name="Golyshin P.N."/>
            <person name="Rojo D."/>
            <person name="Ciordia S."/>
            <person name="Mena M.D.C."/>
            <person name="Ferrer M."/>
            <person name="Messina E."/>
            <person name="Smedile F."/>
            <person name="La Spada G."/>
            <person name="La Cono V."/>
            <person name="Yakimov M.M."/>
        </authorList>
    </citation>
    <scope>NUCLEOTIDE SEQUENCE [LARGE SCALE GENOMIC DNA]</scope>
    <source>
        <strain evidence="5">AArc-Mg</strain>
    </source>
</reference>
<dbReference type="Proteomes" id="UP000258613">
    <property type="component" value="Chromosome"/>
</dbReference>
<name>A0A346PUN8_9EURY</name>
<dbReference type="EMBL" id="CP024047">
    <property type="protein sequence ID" value="AXR79464.1"/>
    <property type="molecule type" value="Genomic_DNA"/>
</dbReference>
<feature type="transmembrane region" description="Helical" evidence="2">
    <location>
        <begin position="446"/>
        <end position="469"/>
    </location>
</feature>
<feature type="compositionally biased region" description="Basic and acidic residues" evidence="1">
    <location>
        <begin position="406"/>
        <end position="430"/>
    </location>
</feature>
<organism evidence="4 5">
    <name type="scientific">Natrarchaeobaculum sulfurireducens</name>
    <dbReference type="NCBI Taxonomy" id="2044521"/>
    <lineage>
        <taxon>Archaea</taxon>
        <taxon>Methanobacteriati</taxon>
        <taxon>Methanobacteriota</taxon>
        <taxon>Stenosarchaea group</taxon>
        <taxon>Halobacteria</taxon>
        <taxon>Halobacteriales</taxon>
        <taxon>Natrialbaceae</taxon>
        <taxon>Natrarchaeobaculum</taxon>
    </lineage>
</organism>
<evidence type="ECO:0000313" key="5">
    <source>
        <dbReference type="Proteomes" id="UP000258613"/>
    </source>
</evidence>